<sequence length="171" mass="18224">MKYFVKVNGAEHEVEVVERLGDLEVRLAGRPVEFHYHEVNSHGQISLTVGERSYGISVEGDCSDVVVTLAGQRYAIDIEDERERAAGLAARARGGAGGPVKSVMPGVVVELLVAEGDEVEEGQPLLILEAMKMQNEIEAPTTGRVAQIHVATGQAVGAGEKLVTIEVPPAE</sequence>
<evidence type="ECO:0000313" key="3">
    <source>
        <dbReference type="EMBL" id="QDU85900.1"/>
    </source>
</evidence>
<dbReference type="OrthoDB" id="9811735at2"/>
<organism evidence="3 4">
    <name type="scientific">Rohdeia mirabilis</name>
    <dbReference type="NCBI Taxonomy" id="2528008"/>
    <lineage>
        <taxon>Bacteria</taxon>
        <taxon>Pseudomonadati</taxon>
        <taxon>Planctomycetota</taxon>
        <taxon>Planctomycetia</taxon>
        <taxon>Planctomycetia incertae sedis</taxon>
        <taxon>Rohdeia</taxon>
    </lineage>
</organism>
<evidence type="ECO:0000256" key="1">
    <source>
        <dbReference type="ARBA" id="ARBA00023267"/>
    </source>
</evidence>
<proteinExistence type="predicted"/>
<dbReference type="Pfam" id="PF00364">
    <property type="entry name" value="Biotin_lipoyl"/>
    <property type="match status" value="1"/>
</dbReference>
<dbReference type="PROSITE" id="PS00188">
    <property type="entry name" value="BIOTIN"/>
    <property type="match status" value="1"/>
</dbReference>
<dbReference type="CDD" id="cd06850">
    <property type="entry name" value="biotinyl_domain"/>
    <property type="match status" value="1"/>
</dbReference>
<dbReference type="EMBL" id="CP036290">
    <property type="protein sequence ID" value="QDU85900.1"/>
    <property type="molecule type" value="Genomic_DNA"/>
</dbReference>
<name>A0A518D348_9BACT</name>
<accession>A0A518D348</accession>
<dbReference type="PROSITE" id="PS50968">
    <property type="entry name" value="BIOTINYL_LIPOYL"/>
    <property type="match status" value="1"/>
</dbReference>
<dbReference type="PANTHER" id="PTHR45266:SF3">
    <property type="entry name" value="OXALOACETATE DECARBOXYLASE ALPHA CHAIN"/>
    <property type="match status" value="1"/>
</dbReference>
<dbReference type="InterPro" id="IPR050709">
    <property type="entry name" value="Biotin_Carboxyl_Carrier/Decarb"/>
</dbReference>
<protein>
    <submittedName>
        <fullName evidence="3">Glutaconyl-CoA decarboxylase subunit gamma</fullName>
    </submittedName>
</protein>
<dbReference type="AlphaFoldDB" id="A0A518D348"/>
<dbReference type="RefSeq" id="WP_145190120.1">
    <property type="nucleotide sequence ID" value="NZ_CP036290.1"/>
</dbReference>
<dbReference type="InterPro" id="IPR011053">
    <property type="entry name" value="Single_hybrid_motif"/>
</dbReference>
<dbReference type="Gene3D" id="2.40.50.100">
    <property type="match status" value="1"/>
</dbReference>
<evidence type="ECO:0000259" key="2">
    <source>
        <dbReference type="PROSITE" id="PS50968"/>
    </source>
</evidence>
<dbReference type="Proteomes" id="UP000319342">
    <property type="component" value="Chromosome"/>
</dbReference>
<keyword evidence="1" id="KW-0092">Biotin</keyword>
<evidence type="ECO:0000313" key="4">
    <source>
        <dbReference type="Proteomes" id="UP000319342"/>
    </source>
</evidence>
<gene>
    <name evidence="3" type="primary">gcdC</name>
    <name evidence="3" type="ORF">Pla163_30460</name>
</gene>
<dbReference type="SUPFAM" id="SSF51230">
    <property type="entry name" value="Single hybrid motif"/>
    <property type="match status" value="1"/>
</dbReference>
<keyword evidence="4" id="KW-1185">Reference proteome</keyword>
<reference evidence="3 4" key="1">
    <citation type="submission" date="2019-02" db="EMBL/GenBank/DDBJ databases">
        <title>Deep-cultivation of Planctomycetes and their phenomic and genomic characterization uncovers novel biology.</title>
        <authorList>
            <person name="Wiegand S."/>
            <person name="Jogler M."/>
            <person name="Boedeker C."/>
            <person name="Pinto D."/>
            <person name="Vollmers J."/>
            <person name="Rivas-Marin E."/>
            <person name="Kohn T."/>
            <person name="Peeters S.H."/>
            <person name="Heuer A."/>
            <person name="Rast P."/>
            <person name="Oberbeckmann S."/>
            <person name="Bunk B."/>
            <person name="Jeske O."/>
            <person name="Meyerdierks A."/>
            <person name="Storesund J.E."/>
            <person name="Kallscheuer N."/>
            <person name="Luecker S."/>
            <person name="Lage O.M."/>
            <person name="Pohl T."/>
            <person name="Merkel B.J."/>
            <person name="Hornburger P."/>
            <person name="Mueller R.-W."/>
            <person name="Bruemmer F."/>
            <person name="Labrenz M."/>
            <person name="Spormann A.M."/>
            <person name="Op den Camp H."/>
            <person name="Overmann J."/>
            <person name="Amann R."/>
            <person name="Jetten M.S.M."/>
            <person name="Mascher T."/>
            <person name="Medema M.H."/>
            <person name="Devos D.P."/>
            <person name="Kaster A.-K."/>
            <person name="Ovreas L."/>
            <person name="Rohde M."/>
            <person name="Galperin M.Y."/>
            <person name="Jogler C."/>
        </authorList>
    </citation>
    <scope>NUCLEOTIDE SEQUENCE [LARGE SCALE GENOMIC DNA]</scope>
    <source>
        <strain evidence="3 4">Pla163</strain>
    </source>
</reference>
<dbReference type="FunFam" id="2.40.50.100:FF:000003">
    <property type="entry name" value="Acetyl-CoA carboxylase biotin carboxyl carrier protein"/>
    <property type="match status" value="1"/>
</dbReference>
<dbReference type="InterPro" id="IPR001882">
    <property type="entry name" value="Biotin_BS"/>
</dbReference>
<dbReference type="PANTHER" id="PTHR45266">
    <property type="entry name" value="OXALOACETATE DECARBOXYLASE ALPHA CHAIN"/>
    <property type="match status" value="1"/>
</dbReference>
<dbReference type="InterPro" id="IPR000089">
    <property type="entry name" value="Biotin_lipoyl"/>
</dbReference>
<feature type="domain" description="Lipoyl-binding" evidence="2">
    <location>
        <begin position="93"/>
        <end position="166"/>
    </location>
</feature>